<dbReference type="GO" id="GO:0008168">
    <property type="term" value="F:methyltransferase activity"/>
    <property type="evidence" value="ECO:0007669"/>
    <property type="project" value="UniProtKB-KW"/>
</dbReference>
<keyword evidence="2 4" id="KW-0808">Transferase</keyword>
<sequence>MDASDYKGRVAEAFHSAAPTYDRAGVEFFTPMGRRLAALAAPREGERVLDVGCGRGACLFPAAEAVGGSGRAVGIDIAPAMVDAVRREAAERGLAQVEAALMDAEHPEFDERAFDLVVGSFSIIFLAAAEVLPRYARLLVPGGRLAFSSPLFTEDVVPFMPPALEDVLTDDIVAAVPEEWRPRQAARRMCGWLYEEADIARTLRAAGFGRVRVVDEAAPMEIASGRDYVAWSHTQGMRLFWQWLPPGRARELTGRMVAAVEAARDADGRIRVDMPVRYVLAERTSD</sequence>
<dbReference type="PANTHER" id="PTHR43861">
    <property type="entry name" value="TRANS-ACONITATE 2-METHYLTRANSFERASE-RELATED"/>
    <property type="match status" value="1"/>
</dbReference>
<dbReference type="InterPro" id="IPR029063">
    <property type="entry name" value="SAM-dependent_MTases_sf"/>
</dbReference>
<dbReference type="EMBL" id="JBHSIT010000006">
    <property type="protein sequence ID" value="MFC4910157.1"/>
    <property type="molecule type" value="Genomic_DNA"/>
</dbReference>
<dbReference type="PANTHER" id="PTHR43861:SF1">
    <property type="entry name" value="TRANS-ACONITATE 2-METHYLTRANSFERASE"/>
    <property type="match status" value="1"/>
</dbReference>
<dbReference type="InterPro" id="IPR041698">
    <property type="entry name" value="Methyltransf_25"/>
</dbReference>
<protein>
    <submittedName>
        <fullName evidence="4">Class I SAM-dependent methyltransferase</fullName>
        <ecNumber evidence="4">2.1.1.-</ecNumber>
    </submittedName>
</protein>
<dbReference type="Pfam" id="PF13649">
    <property type="entry name" value="Methyltransf_25"/>
    <property type="match status" value="1"/>
</dbReference>
<dbReference type="CDD" id="cd02440">
    <property type="entry name" value="AdoMet_MTases"/>
    <property type="match status" value="1"/>
</dbReference>
<evidence type="ECO:0000313" key="5">
    <source>
        <dbReference type="Proteomes" id="UP001595872"/>
    </source>
</evidence>
<keyword evidence="5" id="KW-1185">Reference proteome</keyword>
<evidence type="ECO:0000256" key="2">
    <source>
        <dbReference type="ARBA" id="ARBA00022679"/>
    </source>
</evidence>
<proteinExistence type="predicted"/>
<gene>
    <name evidence="4" type="ORF">ACFPCY_22775</name>
</gene>
<evidence type="ECO:0000259" key="3">
    <source>
        <dbReference type="Pfam" id="PF13649"/>
    </source>
</evidence>
<dbReference type="RefSeq" id="WP_378258231.1">
    <property type="nucleotide sequence ID" value="NZ_JBHSIT010000006.1"/>
</dbReference>
<dbReference type="Proteomes" id="UP001595872">
    <property type="component" value="Unassembled WGS sequence"/>
</dbReference>
<organism evidence="4 5">
    <name type="scientific">Actinomadura gamaensis</name>
    <dbReference type="NCBI Taxonomy" id="1763541"/>
    <lineage>
        <taxon>Bacteria</taxon>
        <taxon>Bacillati</taxon>
        <taxon>Actinomycetota</taxon>
        <taxon>Actinomycetes</taxon>
        <taxon>Streptosporangiales</taxon>
        <taxon>Thermomonosporaceae</taxon>
        <taxon>Actinomadura</taxon>
    </lineage>
</organism>
<keyword evidence="1 4" id="KW-0489">Methyltransferase</keyword>
<accession>A0ABV9U118</accession>
<reference evidence="5" key="1">
    <citation type="journal article" date="2019" name="Int. J. Syst. Evol. Microbiol.">
        <title>The Global Catalogue of Microorganisms (GCM) 10K type strain sequencing project: providing services to taxonomists for standard genome sequencing and annotation.</title>
        <authorList>
            <consortium name="The Broad Institute Genomics Platform"/>
            <consortium name="The Broad Institute Genome Sequencing Center for Infectious Disease"/>
            <person name="Wu L."/>
            <person name="Ma J."/>
        </authorList>
    </citation>
    <scope>NUCLEOTIDE SEQUENCE [LARGE SCALE GENOMIC DNA]</scope>
    <source>
        <strain evidence="5">KLKA75</strain>
    </source>
</reference>
<evidence type="ECO:0000313" key="4">
    <source>
        <dbReference type="EMBL" id="MFC4910157.1"/>
    </source>
</evidence>
<dbReference type="Gene3D" id="3.40.50.150">
    <property type="entry name" value="Vaccinia Virus protein VP39"/>
    <property type="match status" value="1"/>
</dbReference>
<dbReference type="SUPFAM" id="SSF53335">
    <property type="entry name" value="S-adenosyl-L-methionine-dependent methyltransferases"/>
    <property type="match status" value="1"/>
</dbReference>
<dbReference type="EC" id="2.1.1.-" evidence="4"/>
<name>A0ABV9U118_9ACTN</name>
<comment type="caution">
    <text evidence="4">The sequence shown here is derived from an EMBL/GenBank/DDBJ whole genome shotgun (WGS) entry which is preliminary data.</text>
</comment>
<evidence type="ECO:0000256" key="1">
    <source>
        <dbReference type="ARBA" id="ARBA00022603"/>
    </source>
</evidence>
<feature type="domain" description="Methyltransferase" evidence="3">
    <location>
        <begin position="48"/>
        <end position="143"/>
    </location>
</feature>
<dbReference type="GO" id="GO:0032259">
    <property type="term" value="P:methylation"/>
    <property type="evidence" value="ECO:0007669"/>
    <property type="project" value="UniProtKB-KW"/>
</dbReference>